<sequence length="154" mass="17552">MTFLVWNQIILEPFVGFITTTCEKHQFMKIFFRMFLKITKSLKRLLVVLVSFGCYYSLSQTQLLINPSEMNSLKILLTICLKPRAMPPPETLKENLSLPRPASGGCRHSLSFGHISAPFSCHLLLCIPNLPLPLLRTHLGWHLEPTGITQDNFI</sequence>
<comment type="caution">
    <text evidence="1">The sequence shown here is derived from an EMBL/GenBank/DDBJ whole genome shotgun (WGS) entry which is preliminary data.</text>
</comment>
<protein>
    <submittedName>
        <fullName evidence="1">Uncharacterized protein</fullName>
    </submittedName>
</protein>
<name>A0A7J7V6K2_PIPKU</name>
<dbReference type="EMBL" id="JACAGB010000016">
    <property type="protein sequence ID" value="KAF6320596.1"/>
    <property type="molecule type" value="Genomic_DNA"/>
</dbReference>
<reference evidence="1 2" key="1">
    <citation type="journal article" date="2020" name="Nature">
        <title>Six reference-quality genomes reveal evolution of bat adaptations.</title>
        <authorList>
            <person name="Jebb D."/>
            <person name="Huang Z."/>
            <person name="Pippel M."/>
            <person name="Hughes G.M."/>
            <person name="Lavrichenko K."/>
            <person name="Devanna P."/>
            <person name="Winkler S."/>
            <person name="Jermiin L.S."/>
            <person name="Skirmuntt E.C."/>
            <person name="Katzourakis A."/>
            <person name="Burkitt-Gray L."/>
            <person name="Ray D.A."/>
            <person name="Sullivan K.A.M."/>
            <person name="Roscito J.G."/>
            <person name="Kirilenko B.M."/>
            <person name="Davalos L.M."/>
            <person name="Corthals A.P."/>
            <person name="Power M.L."/>
            <person name="Jones G."/>
            <person name="Ransome R.D."/>
            <person name="Dechmann D.K.N."/>
            <person name="Locatelli A.G."/>
            <person name="Puechmaille S.J."/>
            <person name="Fedrigo O."/>
            <person name="Jarvis E.D."/>
            <person name="Hiller M."/>
            <person name="Vernes S.C."/>
            <person name="Myers E.W."/>
            <person name="Teeling E.C."/>
        </authorList>
    </citation>
    <scope>NUCLEOTIDE SEQUENCE [LARGE SCALE GENOMIC DNA]</scope>
    <source>
        <strain evidence="1">MPipKuh1</strain>
        <tissue evidence="1">Flight muscle</tissue>
    </source>
</reference>
<keyword evidence="2" id="KW-1185">Reference proteome</keyword>
<proteinExistence type="predicted"/>
<accession>A0A7J7V6K2</accession>
<gene>
    <name evidence="1" type="ORF">mPipKuh1_008590</name>
</gene>
<dbReference type="AlphaFoldDB" id="A0A7J7V6K2"/>
<evidence type="ECO:0000313" key="2">
    <source>
        <dbReference type="Proteomes" id="UP000558488"/>
    </source>
</evidence>
<evidence type="ECO:0000313" key="1">
    <source>
        <dbReference type="EMBL" id="KAF6320596.1"/>
    </source>
</evidence>
<organism evidence="1 2">
    <name type="scientific">Pipistrellus kuhlii</name>
    <name type="common">Kuhl's pipistrelle</name>
    <dbReference type="NCBI Taxonomy" id="59472"/>
    <lineage>
        <taxon>Eukaryota</taxon>
        <taxon>Metazoa</taxon>
        <taxon>Chordata</taxon>
        <taxon>Craniata</taxon>
        <taxon>Vertebrata</taxon>
        <taxon>Euteleostomi</taxon>
        <taxon>Mammalia</taxon>
        <taxon>Eutheria</taxon>
        <taxon>Laurasiatheria</taxon>
        <taxon>Chiroptera</taxon>
        <taxon>Yangochiroptera</taxon>
        <taxon>Vespertilionidae</taxon>
        <taxon>Pipistrellus</taxon>
    </lineage>
</organism>
<dbReference type="Proteomes" id="UP000558488">
    <property type="component" value="Unassembled WGS sequence"/>
</dbReference>